<dbReference type="EMBL" id="CP033912">
    <property type="protein sequence ID" value="AZA94618.1"/>
    <property type="molecule type" value="Genomic_DNA"/>
</dbReference>
<dbReference type="AlphaFoldDB" id="A0AAD1DL50"/>
<accession>A0AAD1DL50</accession>
<sequence>MTKFYFFEAFSRYPLYLFYYGLRFAPAATKKDAVSIGANGKHHNNYYFSKLESSVKFKS</sequence>
<organism evidence="1 3">
    <name type="scientific">Chryseobacterium shandongense</name>
    <dbReference type="NCBI Taxonomy" id="1493872"/>
    <lineage>
        <taxon>Bacteria</taxon>
        <taxon>Pseudomonadati</taxon>
        <taxon>Bacteroidota</taxon>
        <taxon>Flavobacteriia</taxon>
        <taxon>Flavobacteriales</taxon>
        <taxon>Weeksellaceae</taxon>
        <taxon>Chryseobacterium group</taxon>
        <taxon>Chryseobacterium</taxon>
    </lineage>
</organism>
<dbReference type="Proteomes" id="UP000281741">
    <property type="component" value="Chromosome"/>
</dbReference>
<evidence type="ECO:0000313" key="3">
    <source>
        <dbReference type="Proteomes" id="UP000274073"/>
    </source>
</evidence>
<proteinExistence type="predicted"/>
<dbReference type="Proteomes" id="UP000274073">
    <property type="component" value="Chromosome"/>
</dbReference>
<protein>
    <submittedName>
        <fullName evidence="1">Uncharacterized protein</fullName>
    </submittedName>
</protein>
<evidence type="ECO:0000313" key="4">
    <source>
        <dbReference type="Proteomes" id="UP000281741"/>
    </source>
</evidence>
<name>A0AAD1DL50_9FLAO</name>
<gene>
    <name evidence="1" type="ORF">EG349_05110</name>
    <name evidence="2" type="ORF">EG353_03135</name>
</gene>
<evidence type="ECO:0000313" key="2">
    <source>
        <dbReference type="EMBL" id="AZA94618.1"/>
    </source>
</evidence>
<reference evidence="3 4" key="1">
    <citation type="submission" date="2018-11" db="EMBL/GenBank/DDBJ databases">
        <title>Proposal to divide the Flavobacteriaceae and reorganize its genera based on Amino Acid Identity values calculated from whole genome sequences.</title>
        <authorList>
            <person name="Nicholson A.C."/>
            <person name="Gulvik C.A."/>
            <person name="Whitney A.M."/>
            <person name="Humrighouse B.W."/>
            <person name="Bell M."/>
            <person name="Holmes B."/>
            <person name="Steigerwalt A.G."/>
            <person name="Villarma A."/>
            <person name="Sheth M."/>
            <person name="Batra D."/>
            <person name="Pryor J."/>
            <person name="Bernardet J.-F."/>
            <person name="Hugo C."/>
            <person name="Kampfer P."/>
            <person name="Newman J."/>
            <person name="McQuiston J.R."/>
        </authorList>
    </citation>
    <scope>NUCLEOTIDE SEQUENCE [LARGE SCALE GENOMIC DNA]</scope>
    <source>
        <strain evidence="1 3">G0207</strain>
        <strain evidence="2 4">H5143</strain>
    </source>
</reference>
<dbReference type="EMBL" id="CP033915">
    <property type="protein sequence ID" value="AZA86208.1"/>
    <property type="molecule type" value="Genomic_DNA"/>
</dbReference>
<keyword evidence="4" id="KW-1185">Reference proteome</keyword>
<evidence type="ECO:0000313" key="1">
    <source>
        <dbReference type="EMBL" id="AZA86208.1"/>
    </source>
</evidence>